<keyword evidence="1" id="KW-0539">Nucleus</keyword>
<dbReference type="Pfam" id="PF00172">
    <property type="entry name" value="Zn_clus"/>
    <property type="match status" value="1"/>
</dbReference>
<name>A0A179F4V5_METCM</name>
<dbReference type="Gene3D" id="4.10.240.10">
    <property type="entry name" value="Zn(2)-C6 fungal-type DNA-binding domain"/>
    <property type="match status" value="1"/>
</dbReference>
<evidence type="ECO:0000256" key="2">
    <source>
        <dbReference type="SAM" id="MobiDB-lite"/>
    </source>
</evidence>
<dbReference type="RefSeq" id="XP_018138049.1">
    <property type="nucleotide sequence ID" value="XM_018288917.1"/>
</dbReference>
<dbReference type="InterPro" id="IPR036864">
    <property type="entry name" value="Zn2-C6_fun-type_DNA-bd_sf"/>
</dbReference>
<dbReference type="SUPFAM" id="SSF57701">
    <property type="entry name" value="Zn2/Cys6 DNA-binding domain"/>
    <property type="match status" value="1"/>
</dbReference>
<feature type="compositionally biased region" description="Polar residues" evidence="2">
    <location>
        <begin position="60"/>
        <end position="71"/>
    </location>
</feature>
<reference evidence="4 5" key="1">
    <citation type="journal article" date="2016" name="PLoS Pathog.">
        <title>Biosynthesis of antibiotic leucinostatins in bio-control fungus Purpureocillium lilacinum and their inhibition on phytophthora revealed by genome mining.</title>
        <authorList>
            <person name="Wang G."/>
            <person name="Liu Z."/>
            <person name="Lin R."/>
            <person name="Li E."/>
            <person name="Mao Z."/>
            <person name="Ling J."/>
            <person name="Yang Y."/>
            <person name="Yin W.B."/>
            <person name="Xie B."/>
        </authorList>
    </citation>
    <scope>NUCLEOTIDE SEQUENCE [LARGE SCALE GENOMIC DNA]</scope>
    <source>
        <strain evidence="4">170</strain>
    </source>
</reference>
<feature type="domain" description="Zn(2)-C6 fungal-type" evidence="3">
    <location>
        <begin position="9"/>
        <end position="40"/>
    </location>
</feature>
<proteinExistence type="predicted"/>
<dbReference type="InterPro" id="IPR001138">
    <property type="entry name" value="Zn2Cys6_DnaBD"/>
</dbReference>
<dbReference type="PROSITE" id="PS50048">
    <property type="entry name" value="ZN2_CY6_FUNGAL_2"/>
    <property type="match status" value="1"/>
</dbReference>
<feature type="region of interest" description="Disordered" evidence="2">
    <location>
        <begin position="220"/>
        <end position="261"/>
    </location>
</feature>
<sequence length="527" mass="58139">MEENQYRRACDRCHDHKLRCKRNGVNSCVRCLKARANCVFSPSLRARKSRPVPAADNEDGSQSVPSTPTVNKIASPRESISIAGSSSAVAQNLHSAAESDGCPSIEDVMQFDLGSMDWSTTDEDRFGYHLQPHLDNLAAIRPLDTANVTRPVSLSSANSAIAGPDTTYVDSIAVAAHLDACGSQTTSQQGDTSGWMTPNYDPSSAAVPWLLQPTQLSYGSRQRSQSVLSKDHKSSSLRASLMDASTPHRHSHHQSASGVNTRLSRHDLWVRKLSEINIKLYQHAANISSRGSDIASSRSPSYRPYTDNDTDYILLSNRVMGVDQTFNITMELLEILNNQHTSGIEHDSLQGSGAESPDHGTLLLMFSSYLRLLDIYSTIFRRLHTCLGLLPSRPSTSSSAHHHPSPVYNSDSLSSAQLPRFPTLRIGDFSLQNPSSLHALLVIQLAEQLLQNTYVAMQHLNRRRRQRDSAVESSPPLPPRERYDAFYGVAEDGNADDVSEVLLKSVQKRQGEAMSILRELKRALNSR</sequence>
<feature type="region of interest" description="Disordered" evidence="2">
    <location>
        <begin position="49"/>
        <end position="71"/>
    </location>
</feature>
<dbReference type="PROSITE" id="PS00463">
    <property type="entry name" value="ZN2_CY6_FUNGAL_1"/>
    <property type="match status" value="1"/>
</dbReference>
<dbReference type="OrthoDB" id="2574141at2759"/>
<keyword evidence="5" id="KW-1185">Reference proteome</keyword>
<dbReference type="AlphaFoldDB" id="A0A179F4V5"/>
<organism evidence="4 5">
    <name type="scientific">Pochonia chlamydosporia 170</name>
    <dbReference type="NCBI Taxonomy" id="1380566"/>
    <lineage>
        <taxon>Eukaryota</taxon>
        <taxon>Fungi</taxon>
        <taxon>Dikarya</taxon>
        <taxon>Ascomycota</taxon>
        <taxon>Pezizomycotina</taxon>
        <taxon>Sordariomycetes</taxon>
        <taxon>Hypocreomycetidae</taxon>
        <taxon>Hypocreales</taxon>
        <taxon>Clavicipitaceae</taxon>
        <taxon>Pochonia</taxon>
    </lineage>
</organism>
<feature type="region of interest" description="Disordered" evidence="2">
    <location>
        <begin position="461"/>
        <end position="481"/>
    </location>
</feature>
<dbReference type="KEGG" id="pchm:VFPPC_10575"/>
<protein>
    <submittedName>
        <fullName evidence="4">Fungal zn(2)-Cys(6) binuclear cluster domain-containing protein</fullName>
    </submittedName>
</protein>
<dbReference type="GO" id="GO:0000981">
    <property type="term" value="F:DNA-binding transcription factor activity, RNA polymerase II-specific"/>
    <property type="evidence" value="ECO:0007669"/>
    <property type="project" value="InterPro"/>
</dbReference>
<evidence type="ECO:0000259" key="3">
    <source>
        <dbReference type="PROSITE" id="PS50048"/>
    </source>
</evidence>
<dbReference type="SMART" id="SM00066">
    <property type="entry name" value="GAL4"/>
    <property type="match status" value="1"/>
</dbReference>
<accession>A0A179F4V5</accession>
<feature type="region of interest" description="Disordered" evidence="2">
    <location>
        <begin position="393"/>
        <end position="413"/>
    </location>
</feature>
<gene>
    <name evidence="4" type="ORF">VFPPC_10575</name>
</gene>
<evidence type="ECO:0000313" key="5">
    <source>
        <dbReference type="Proteomes" id="UP000078397"/>
    </source>
</evidence>
<dbReference type="GO" id="GO:0008270">
    <property type="term" value="F:zinc ion binding"/>
    <property type="evidence" value="ECO:0007669"/>
    <property type="project" value="InterPro"/>
</dbReference>
<dbReference type="EMBL" id="LSBJ02000009">
    <property type="protein sequence ID" value="OAQ60139.1"/>
    <property type="molecule type" value="Genomic_DNA"/>
</dbReference>
<dbReference type="Proteomes" id="UP000078397">
    <property type="component" value="Unassembled WGS sequence"/>
</dbReference>
<dbReference type="GeneID" id="28852911"/>
<dbReference type="STRING" id="1380566.A0A179F4V5"/>
<comment type="caution">
    <text evidence="4">The sequence shown here is derived from an EMBL/GenBank/DDBJ whole genome shotgun (WGS) entry which is preliminary data.</text>
</comment>
<evidence type="ECO:0000313" key="4">
    <source>
        <dbReference type="EMBL" id="OAQ60139.1"/>
    </source>
</evidence>
<evidence type="ECO:0000256" key="1">
    <source>
        <dbReference type="ARBA" id="ARBA00023242"/>
    </source>
</evidence>
<dbReference type="CDD" id="cd00067">
    <property type="entry name" value="GAL4"/>
    <property type="match status" value="1"/>
</dbReference>